<name>X1E8F5_9ZZZZ</name>
<protein>
    <submittedName>
        <fullName evidence="1">Uncharacterized protein</fullName>
    </submittedName>
</protein>
<gene>
    <name evidence="1" type="ORF">S01H4_58722</name>
</gene>
<dbReference type="Gene3D" id="3.90.1150.10">
    <property type="entry name" value="Aspartate Aminotransferase, domain 1"/>
    <property type="match status" value="1"/>
</dbReference>
<evidence type="ECO:0000313" key="1">
    <source>
        <dbReference type="EMBL" id="GAH16655.1"/>
    </source>
</evidence>
<accession>X1E8F5</accession>
<reference evidence="1" key="1">
    <citation type="journal article" date="2014" name="Front. Microbiol.">
        <title>High frequency of phylogenetically diverse reductive dehalogenase-homologous genes in deep subseafloor sedimentary metagenomes.</title>
        <authorList>
            <person name="Kawai M."/>
            <person name="Futagami T."/>
            <person name="Toyoda A."/>
            <person name="Takaki Y."/>
            <person name="Nishi S."/>
            <person name="Hori S."/>
            <person name="Arai W."/>
            <person name="Tsubouchi T."/>
            <person name="Morono Y."/>
            <person name="Uchiyama I."/>
            <person name="Ito T."/>
            <person name="Fujiyama A."/>
            <person name="Inagaki F."/>
            <person name="Takami H."/>
        </authorList>
    </citation>
    <scope>NUCLEOTIDE SEQUENCE</scope>
    <source>
        <strain evidence="1">Expedition CK06-06</strain>
    </source>
</reference>
<dbReference type="EMBL" id="BART01034340">
    <property type="protein sequence ID" value="GAH16655.1"/>
    <property type="molecule type" value="Genomic_DNA"/>
</dbReference>
<organism evidence="1">
    <name type="scientific">marine sediment metagenome</name>
    <dbReference type="NCBI Taxonomy" id="412755"/>
    <lineage>
        <taxon>unclassified sequences</taxon>
        <taxon>metagenomes</taxon>
        <taxon>ecological metagenomes</taxon>
    </lineage>
</organism>
<feature type="non-terminal residue" evidence="1">
    <location>
        <position position="1"/>
    </location>
</feature>
<proteinExistence type="predicted"/>
<dbReference type="InterPro" id="IPR015422">
    <property type="entry name" value="PyrdxlP-dep_Trfase_small"/>
</dbReference>
<comment type="caution">
    <text evidence="1">The sequence shown here is derived from an EMBL/GenBank/DDBJ whole genome shotgun (WGS) entry which is preliminary data.</text>
</comment>
<dbReference type="AlphaFoldDB" id="X1E8F5"/>
<sequence length="37" mass="4316">ISGLDDQFIRFTIGDEWEMDKVVEVLSDYVKKSQKPV</sequence>